<dbReference type="Proteomes" id="UP000007875">
    <property type="component" value="Unassembled WGS sequence"/>
</dbReference>
<organism evidence="1 2">
    <name type="scientific">Ciona savignyi</name>
    <name type="common">Pacific transparent sea squirt</name>
    <dbReference type="NCBI Taxonomy" id="51511"/>
    <lineage>
        <taxon>Eukaryota</taxon>
        <taxon>Metazoa</taxon>
        <taxon>Chordata</taxon>
        <taxon>Tunicata</taxon>
        <taxon>Ascidiacea</taxon>
        <taxon>Phlebobranchia</taxon>
        <taxon>Cionidae</taxon>
        <taxon>Ciona</taxon>
    </lineage>
</organism>
<keyword evidence="2" id="KW-1185">Reference proteome</keyword>
<accession>H2YF44</accession>
<dbReference type="InParanoid" id="H2YF44"/>
<dbReference type="SUPFAM" id="SSF47923">
    <property type="entry name" value="Ypt/Rab-GAP domain of gyp1p"/>
    <property type="match status" value="1"/>
</dbReference>
<dbReference type="eggNOG" id="KOG4347">
    <property type="taxonomic scope" value="Eukaryota"/>
</dbReference>
<reference evidence="1" key="3">
    <citation type="submission" date="2025-09" db="UniProtKB">
        <authorList>
            <consortium name="Ensembl"/>
        </authorList>
    </citation>
    <scope>IDENTIFICATION</scope>
</reference>
<proteinExistence type="predicted"/>
<evidence type="ECO:0008006" key="3">
    <source>
        <dbReference type="Google" id="ProtNLM"/>
    </source>
</evidence>
<reference evidence="2" key="1">
    <citation type="submission" date="2003-08" db="EMBL/GenBank/DDBJ databases">
        <authorList>
            <person name="Birren B."/>
            <person name="Nusbaum C."/>
            <person name="Abebe A."/>
            <person name="Abouelleil A."/>
            <person name="Adekoya E."/>
            <person name="Ait-zahra M."/>
            <person name="Allen N."/>
            <person name="Allen T."/>
            <person name="An P."/>
            <person name="Anderson M."/>
            <person name="Anderson S."/>
            <person name="Arachchi H."/>
            <person name="Armbruster J."/>
            <person name="Bachantsang P."/>
            <person name="Baldwin J."/>
            <person name="Barry A."/>
            <person name="Bayul T."/>
            <person name="Blitshsteyn B."/>
            <person name="Bloom T."/>
            <person name="Blye J."/>
            <person name="Boguslavskiy L."/>
            <person name="Borowsky M."/>
            <person name="Boukhgalter B."/>
            <person name="Brunache A."/>
            <person name="Butler J."/>
            <person name="Calixte N."/>
            <person name="Calvo S."/>
            <person name="Camarata J."/>
            <person name="Campo K."/>
            <person name="Chang J."/>
            <person name="Cheshatsang Y."/>
            <person name="Citroen M."/>
            <person name="Collymore A."/>
            <person name="Considine T."/>
            <person name="Cook A."/>
            <person name="Cooke P."/>
            <person name="Corum B."/>
            <person name="Cuomo C."/>
            <person name="David R."/>
            <person name="Dawoe T."/>
            <person name="Degray S."/>
            <person name="Dodge S."/>
            <person name="Dooley K."/>
            <person name="Dorje P."/>
            <person name="Dorjee K."/>
            <person name="Dorris L."/>
            <person name="Duffey N."/>
            <person name="Dupes A."/>
            <person name="Elkins T."/>
            <person name="Engels R."/>
            <person name="Erickson J."/>
            <person name="Farina A."/>
            <person name="Faro S."/>
            <person name="Ferreira P."/>
            <person name="Fischer H."/>
            <person name="Fitzgerald M."/>
            <person name="Foley K."/>
            <person name="Gage D."/>
            <person name="Galagan J."/>
            <person name="Gearin G."/>
            <person name="Gnerre S."/>
            <person name="Gnirke A."/>
            <person name="Goyette A."/>
            <person name="Graham J."/>
            <person name="Grandbois E."/>
            <person name="Gyaltsen K."/>
            <person name="Hafez N."/>
            <person name="Hagopian D."/>
            <person name="Hagos B."/>
            <person name="Hall J."/>
            <person name="Hatcher B."/>
            <person name="Heller A."/>
            <person name="Higgins H."/>
            <person name="Honan T."/>
            <person name="Horn A."/>
            <person name="Houde N."/>
            <person name="Hughes L."/>
            <person name="Hulme W."/>
            <person name="Husby E."/>
            <person name="Iliev I."/>
            <person name="Jaffe D."/>
            <person name="Jones C."/>
            <person name="Kamal M."/>
            <person name="Kamat A."/>
            <person name="Kamvysselis M."/>
            <person name="Karlsson E."/>
            <person name="Kells C."/>
            <person name="Kieu A."/>
            <person name="Kisner P."/>
            <person name="Kodira C."/>
            <person name="Kulbokas E."/>
            <person name="Labutti K."/>
            <person name="Lama D."/>
            <person name="Landers T."/>
            <person name="Leger J."/>
            <person name="Levine S."/>
            <person name="Lewis D."/>
            <person name="Lewis T."/>
            <person name="Lindblad-toh K."/>
            <person name="Liu X."/>
            <person name="Lokyitsang T."/>
            <person name="Lokyitsang Y."/>
            <person name="Lucien O."/>
            <person name="Lui A."/>
            <person name="Ma L.J."/>
            <person name="Mabbitt R."/>
            <person name="Macdonald J."/>
            <person name="Maclean C."/>
            <person name="Major J."/>
            <person name="Manning J."/>
            <person name="Marabella R."/>
            <person name="Maru K."/>
            <person name="Matthews C."/>
            <person name="Mauceli E."/>
            <person name="Mccarthy M."/>
            <person name="Mcdonough S."/>
            <person name="Mcghee T."/>
            <person name="Meldrim J."/>
            <person name="Meneus L."/>
            <person name="Mesirov J."/>
            <person name="Mihalev A."/>
            <person name="Mihova T."/>
            <person name="Mikkelsen T."/>
            <person name="Mlenga V."/>
            <person name="Moru K."/>
            <person name="Mozes J."/>
            <person name="Mulrain L."/>
            <person name="Munson G."/>
            <person name="Naylor J."/>
            <person name="Newes C."/>
            <person name="Nguyen C."/>
            <person name="Nguyen N."/>
            <person name="Nguyen T."/>
            <person name="Nicol R."/>
            <person name="Nielsen C."/>
            <person name="Nizzari M."/>
            <person name="Norbu C."/>
            <person name="Norbu N."/>
            <person name="O'donnell P."/>
            <person name="Okoawo O."/>
            <person name="O'leary S."/>
            <person name="Omotosho B."/>
            <person name="O'neill K."/>
            <person name="Osman S."/>
            <person name="Parker S."/>
            <person name="Perrin D."/>
            <person name="Phunkhang P."/>
            <person name="Piqani B."/>
            <person name="Purcell S."/>
            <person name="Rachupka T."/>
            <person name="Ramasamy U."/>
            <person name="Rameau R."/>
            <person name="Ray V."/>
            <person name="Raymond C."/>
            <person name="Retta R."/>
            <person name="Richardson S."/>
            <person name="Rise C."/>
            <person name="Rodriguez J."/>
            <person name="Rogers J."/>
            <person name="Rogov P."/>
            <person name="Rutman M."/>
            <person name="Schupbach R."/>
            <person name="Seaman C."/>
            <person name="Settipalli S."/>
            <person name="Sharpe T."/>
            <person name="Sheridan J."/>
            <person name="Sherpa N."/>
            <person name="Shi J."/>
            <person name="Smirnov S."/>
            <person name="Smith C."/>
            <person name="Sougnez C."/>
            <person name="Spencer B."/>
            <person name="Stalker J."/>
            <person name="Stange-thomann N."/>
            <person name="Stavropoulos S."/>
            <person name="Stetson K."/>
            <person name="Stone C."/>
            <person name="Stone S."/>
            <person name="Stubbs M."/>
            <person name="Talamas J."/>
            <person name="Tchuinga P."/>
            <person name="Tenzing P."/>
            <person name="Tesfaye S."/>
            <person name="Theodore J."/>
            <person name="Thoulutsang Y."/>
            <person name="Topham K."/>
            <person name="Towey S."/>
            <person name="Tsamla T."/>
            <person name="Tsomo N."/>
            <person name="Vallee D."/>
            <person name="Vassiliev H."/>
            <person name="Venkataraman V."/>
            <person name="Vinson J."/>
            <person name="Vo A."/>
            <person name="Wade C."/>
            <person name="Wang S."/>
            <person name="Wangchuk T."/>
            <person name="Wangdi T."/>
            <person name="Whittaker C."/>
            <person name="Wilkinson J."/>
            <person name="Wu Y."/>
            <person name="Wyman D."/>
            <person name="Yadav S."/>
            <person name="Yang S."/>
            <person name="Yang X."/>
            <person name="Yeager S."/>
            <person name="Yee E."/>
            <person name="Young G."/>
            <person name="Zainoun J."/>
            <person name="Zembeck L."/>
            <person name="Zimmer A."/>
            <person name="Zody M."/>
            <person name="Lander E."/>
        </authorList>
    </citation>
    <scope>NUCLEOTIDE SEQUENCE [LARGE SCALE GENOMIC DNA]</scope>
</reference>
<dbReference type="HOGENOM" id="CLU_2533206_0_0_1"/>
<protein>
    <recommendedName>
        <fullName evidence="3">Rab-GAP TBC domain-containing protein</fullName>
    </recommendedName>
</protein>
<dbReference type="GeneTree" id="ENSGT00940000157878"/>
<sequence>MRNADHINAKETVKEHLWSVHFTEFGRGVCMYRTPKTKELIMKGIPESYRGEIWMIYSGAIIEMANHAGYYKSILDNCMGKCSL</sequence>
<reference evidence="1" key="2">
    <citation type="submission" date="2025-08" db="UniProtKB">
        <authorList>
            <consortium name="Ensembl"/>
        </authorList>
    </citation>
    <scope>IDENTIFICATION</scope>
</reference>
<dbReference type="Ensembl" id="ENSCSAVT00000004001.1">
    <property type="protein sequence ID" value="ENSCSAVP00000003942.1"/>
    <property type="gene ID" value="ENSCSAVG00000002337.1"/>
</dbReference>
<evidence type="ECO:0000313" key="1">
    <source>
        <dbReference type="Ensembl" id="ENSCSAVP00000003942.1"/>
    </source>
</evidence>
<dbReference type="Gene3D" id="1.10.10.750">
    <property type="entry name" value="Ypt/Rab-GAP domain of gyp1p, domain 1"/>
    <property type="match status" value="1"/>
</dbReference>
<dbReference type="AlphaFoldDB" id="H2YF44"/>
<evidence type="ECO:0000313" key="2">
    <source>
        <dbReference type="Proteomes" id="UP000007875"/>
    </source>
</evidence>
<dbReference type="InterPro" id="IPR035969">
    <property type="entry name" value="Rab-GAP_TBC_sf"/>
</dbReference>
<name>H2YF44_CIOSA</name>
<dbReference type="STRING" id="51511.ENSCSAVP00000003942"/>